<organism evidence="1 2">
    <name type="scientific">Halocaridina rubra</name>
    <name type="common">Hawaiian red shrimp</name>
    <dbReference type="NCBI Taxonomy" id="373956"/>
    <lineage>
        <taxon>Eukaryota</taxon>
        <taxon>Metazoa</taxon>
        <taxon>Ecdysozoa</taxon>
        <taxon>Arthropoda</taxon>
        <taxon>Crustacea</taxon>
        <taxon>Multicrustacea</taxon>
        <taxon>Malacostraca</taxon>
        <taxon>Eumalacostraca</taxon>
        <taxon>Eucarida</taxon>
        <taxon>Decapoda</taxon>
        <taxon>Pleocyemata</taxon>
        <taxon>Caridea</taxon>
        <taxon>Atyoidea</taxon>
        <taxon>Atyidae</taxon>
        <taxon>Halocaridina</taxon>
    </lineage>
</organism>
<comment type="caution">
    <text evidence="1">The sequence shown here is derived from an EMBL/GenBank/DDBJ whole genome shotgun (WGS) entry which is preliminary data.</text>
</comment>
<accession>A0AAN8XRF5</accession>
<protein>
    <submittedName>
        <fullName evidence="1">Uncharacterized protein</fullName>
    </submittedName>
</protein>
<dbReference type="AlphaFoldDB" id="A0AAN8XRF5"/>
<keyword evidence="2" id="KW-1185">Reference proteome</keyword>
<reference evidence="1 2" key="1">
    <citation type="submission" date="2023-11" db="EMBL/GenBank/DDBJ databases">
        <title>Halocaridina rubra genome assembly.</title>
        <authorList>
            <person name="Smith C."/>
        </authorList>
    </citation>
    <scope>NUCLEOTIDE SEQUENCE [LARGE SCALE GENOMIC DNA]</scope>
    <source>
        <strain evidence="1">EP-1</strain>
        <tissue evidence="1">Whole</tissue>
    </source>
</reference>
<evidence type="ECO:0000313" key="1">
    <source>
        <dbReference type="EMBL" id="KAK7082849.1"/>
    </source>
</evidence>
<dbReference type="Proteomes" id="UP001381693">
    <property type="component" value="Unassembled WGS sequence"/>
</dbReference>
<name>A0AAN8XRF5_HALRR</name>
<gene>
    <name evidence="1" type="ORF">SK128_018424</name>
</gene>
<dbReference type="EMBL" id="JAXCGZ010003872">
    <property type="protein sequence ID" value="KAK7082849.1"/>
    <property type="molecule type" value="Genomic_DNA"/>
</dbReference>
<feature type="non-terminal residue" evidence="1">
    <location>
        <position position="69"/>
    </location>
</feature>
<sequence length="69" mass="7457">MATTPNNNFAYMLPTATGSVGVQYFMETQMNASWRSPEKFGNLIVVPLKTIGGTLSEISKSTILSCRGP</sequence>
<proteinExistence type="predicted"/>
<evidence type="ECO:0000313" key="2">
    <source>
        <dbReference type="Proteomes" id="UP001381693"/>
    </source>
</evidence>